<reference evidence="13 14" key="1">
    <citation type="journal article" date="2014" name="Genome Announc.">
        <title>Draft genome sequences of six enterohepatic helicobacter species isolated from humans and one from rhesus macaques.</title>
        <authorList>
            <person name="Shen Z."/>
            <person name="Sheh A."/>
            <person name="Young S.K."/>
            <person name="Abouelliel A."/>
            <person name="Ward D.V."/>
            <person name="Earl A.M."/>
            <person name="Fox J.G."/>
        </authorList>
    </citation>
    <scope>NUCLEOTIDE SEQUENCE [LARGE SCALE GENOMIC DNA]</scope>
    <source>
        <strain evidence="13 14">MIT 99-5501</strain>
    </source>
</reference>
<evidence type="ECO:0000256" key="4">
    <source>
        <dbReference type="ARBA" id="ARBA00022448"/>
    </source>
</evidence>
<dbReference type="CDD" id="cd12152">
    <property type="entry name" value="F1-ATPase_delta"/>
    <property type="match status" value="1"/>
</dbReference>
<feature type="domain" description="ATP synthase F1 complex delta/epsilon subunit N-terminal" evidence="12">
    <location>
        <begin position="5"/>
        <end position="82"/>
    </location>
</feature>
<dbReference type="PANTHER" id="PTHR13822">
    <property type="entry name" value="ATP SYNTHASE DELTA/EPSILON CHAIN"/>
    <property type="match status" value="1"/>
</dbReference>
<dbReference type="InterPro" id="IPR001469">
    <property type="entry name" value="ATP_synth_F1_dsu/esu"/>
</dbReference>
<keyword evidence="5 10" id="KW-1003">Cell membrane</keyword>
<keyword evidence="6 10" id="KW-0406">Ion transport</keyword>
<keyword evidence="9 10" id="KW-0066">ATP synthesis</keyword>
<dbReference type="InterPro" id="IPR020546">
    <property type="entry name" value="ATP_synth_F1_dsu/esu_N"/>
</dbReference>
<protein>
    <recommendedName>
        <fullName evidence="10">ATP synthase epsilon chain</fullName>
    </recommendedName>
    <alternativeName>
        <fullName evidence="10">ATP synthase F1 sector epsilon subunit</fullName>
    </alternativeName>
    <alternativeName>
        <fullName evidence="10">F-ATPase epsilon subunit</fullName>
    </alternativeName>
</protein>
<evidence type="ECO:0000256" key="10">
    <source>
        <dbReference type="HAMAP-Rule" id="MF_00530"/>
    </source>
</evidence>
<comment type="function">
    <text evidence="1 10">Produces ATP from ADP in the presence of a proton gradient across the membrane.</text>
</comment>
<comment type="similarity">
    <text evidence="3 10 11">Belongs to the ATPase epsilon chain family.</text>
</comment>
<organism evidence="13 14">
    <name type="scientific">Helicobacter macacae MIT 99-5501</name>
    <dbReference type="NCBI Taxonomy" id="1357400"/>
    <lineage>
        <taxon>Bacteria</taxon>
        <taxon>Pseudomonadati</taxon>
        <taxon>Campylobacterota</taxon>
        <taxon>Epsilonproteobacteria</taxon>
        <taxon>Campylobacterales</taxon>
        <taxon>Helicobacteraceae</taxon>
        <taxon>Helicobacter</taxon>
    </lineage>
</organism>
<dbReference type="NCBIfam" id="TIGR01216">
    <property type="entry name" value="ATP_synt_epsi"/>
    <property type="match status" value="1"/>
</dbReference>
<dbReference type="SUPFAM" id="SSF51344">
    <property type="entry name" value="Epsilon subunit of F1F0-ATP synthase N-terminal domain"/>
    <property type="match status" value="1"/>
</dbReference>
<name>V8CA40_9HELI</name>
<evidence type="ECO:0000259" key="12">
    <source>
        <dbReference type="Pfam" id="PF02823"/>
    </source>
</evidence>
<dbReference type="InterPro" id="IPR036771">
    <property type="entry name" value="ATPsynth_dsu/esu_N"/>
</dbReference>
<dbReference type="GO" id="GO:0005524">
    <property type="term" value="F:ATP binding"/>
    <property type="evidence" value="ECO:0007669"/>
    <property type="project" value="UniProtKB-UniRule"/>
</dbReference>
<evidence type="ECO:0000256" key="7">
    <source>
        <dbReference type="ARBA" id="ARBA00023136"/>
    </source>
</evidence>
<dbReference type="AlphaFoldDB" id="V8CA40"/>
<dbReference type="GO" id="GO:0046933">
    <property type="term" value="F:proton-transporting ATP synthase activity, rotational mechanism"/>
    <property type="evidence" value="ECO:0007669"/>
    <property type="project" value="UniProtKB-UniRule"/>
</dbReference>
<keyword evidence="8 10" id="KW-0139">CF(1)</keyword>
<comment type="caution">
    <text evidence="13">The sequence shown here is derived from an EMBL/GenBank/DDBJ whole genome shotgun (WGS) entry which is preliminary data.</text>
</comment>
<dbReference type="GO" id="GO:0045259">
    <property type="term" value="C:proton-transporting ATP synthase complex"/>
    <property type="evidence" value="ECO:0007669"/>
    <property type="project" value="UniProtKB-KW"/>
</dbReference>
<dbReference type="Pfam" id="PF02823">
    <property type="entry name" value="ATP-synt_DE_N"/>
    <property type="match status" value="1"/>
</dbReference>
<gene>
    <name evidence="10" type="primary">atpC</name>
    <name evidence="13" type="ORF">HMPREF2086_00631</name>
</gene>
<keyword evidence="10" id="KW-0375">Hydrogen ion transport</keyword>
<dbReference type="OrthoDB" id="9799969at2"/>
<dbReference type="PATRIC" id="fig|1357400.3.peg.864"/>
<dbReference type="Proteomes" id="UP000018731">
    <property type="component" value="Unassembled WGS sequence"/>
</dbReference>
<dbReference type="HOGENOM" id="CLU_084338_2_1_7"/>
<dbReference type="RefSeq" id="WP_023927356.1">
    <property type="nucleotide sequence ID" value="NZ_KI669454.1"/>
</dbReference>
<evidence type="ECO:0000256" key="8">
    <source>
        <dbReference type="ARBA" id="ARBA00023196"/>
    </source>
</evidence>
<accession>V8CA40</accession>
<evidence type="ECO:0000313" key="13">
    <source>
        <dbReference type="EMBL" id="ETD23885.1"/>
    </source>
</evidence>
<keyword evidence="14" id="KW-1185">Reference proteome</keyword>
<dbReference type="GO" id="GO:0012505">
    <property type="term" value="C:endomembrane system"/>
    <property type="evidence" value="ECO:0007669"/>
    <property type="project" value="UniProtKB-SubCell"/>
</dbReference>
<evidence type="ECO:0000256" key="9">
    <source>
        <dbReference type="ARBA" id="ARBA00023310"/>
    </source>
</evidence>
<proteinExistence type="inferred from homology"/>
<dbReference type="GO" id="GO:0005886">
    <property type="term" value="C:plasma membrane"/>
    <property type="evidence" value="ECO:0007669"/>
    <property type="project" value="UniProtKB-SubCell"/>
</dbReference>
<dbReference type="Gene3D" id="2.60.15.10">
    <property type="entry name" value="F0F1 ATP synthase delta/epsilon subunit, N-terminal"/>
    <property type="match status" value="1"/>
</dbReference>
<evidence type="ECO:0000256" key="11">
    <source>
        <dbReference type="RuleBase" id="RU003656"/>
    </source>
</evidence>
<dbReference type="HAMAP" id="MF_00530">
    <property type="entry name" value="ATP_synth_epsil_bac"/>
    <property type="match status" value="1"/>
</dbReference>
<keyword evidence="4 10" id="KW-0813">Transport</keyword>
<dbReference type="eggNOG" id="COG0355">
    <property type="taxonomic scope" value="Bacteria"/>
</dbReference>
<keyword evidence="7 10" id="KW-0472">Membrane</keyword>
<evidence type="ECO:0000256" key="1">
    <source>
        <dbReference type="ARBA" id="ARBA00003543"/>
    </source>
</evidence>
<evidence type="ECO:0000256" key="2">
    <source>
        <dbReference type="ARBA" id="ARBA00004184"/>
    </source>
</evidence>
<evidence type="ECO:0000256" key="6">
    <source>
        <dbReference type="ARBA" id="ARBA00023065"/>
    </source>
</evidence>
<sequence>MEKINLSIVTPYGEIFAGEVDSITMPGVEGEFGVFYGHSNLLSLLKAGVIEIISDGKHELVAIDWGYADVSATRVSVIANGAVAVGGDDEGAISEGIDNARKLLEEASDDRVAISSVVSRIEQVVKSGI</sequence>
<evidence type="ECO:0000256" key="5">
    <source>
        <dbReference type="ARBA" id="ARBA00022475"/>
    </source>
</evidence>
<evidence type="ECO:0000256" key="3">
    <source>
        <dbReference type="ARBA" id="ARBA00005712"/>
    </source>
</evidence>
<comment type="subunit">
    <text evidence="10 11">F-type ATPases have 2 components, CF(1) - the catalytic core - and CF(0) - the membrane proton channel. CF(1) has five subunits: alpha(3), beta(3), gamma(1), delta(1), epsilon(1). CF(0) has three main subunits: a, b and c.</text>
</comment>
<dbReference type="EMBL" id="AZJI01000004">
    <property type="protein sequence ID" value="ETD23885.1"/>
    <property type="molecule type" value="Genomic_DNA"/>
</dbReference>
<dbReference type="STRING" id="1357400.HMPREF2086_00631"/>
<comment type="subcellular location">
    <subcellularLocation>
        <location evidence="10">Cell membrane</location>
        <topology evidence="10">Peripheral membrane protein</topology>
    </subcellularLocation>
    <subcellularLocation>
        <location evidence="2">Endomembrane system</location>
        <topology evidence="2">Peripheral membrane protein</topology>
    </subcellularLocation>
</comment>
<evidence type="ECO:0000313" key="14">
    <source>
        <dbReference type="Proteomes" id="UP000018731"/>
    </source>
</evidence>
<dbReference type="PANTHER" id="PTHR13822:SF10">
    <property type="entry name" value="ATP SYNTHASE EPSILON CHAIN, CHLOROPLASTIC"/>
    <property type="match status" value="1"/>
</dbReference>